<feature type="transmembrane region" description="Helical" evidence="1">
    <location>
        <begin position="20"/>
        <end position="38"/>
    </location>
</feature>
<dbReference type="Proteomes" id="UP000830729">
    <property type="component" value="Chromosome"/>
</dbReference>
<dbReference type="Pfam" id="PF12679">
    <property type="entry name" value="ABC2_membrane_2"/>
    <property type="match status" value="1"/>
</dbReference>
<evidence type="ECO:0000313" key="2">
    <source>
        <dbReference type="EMBL" id="UPV73407.1"/>
    </source>
</evidence>
<dbReference type="GeneID" id="72186081"/>
<dbReference type="AlphaFoldDB" id="A0A8U0HR80"/>
<feature type="transmembrane region" description="Helical" evidence="1">
    <location>
        <begin position="170"/>
        <end position="196"/>
    </location>
</feature>
<organism evidence="2 3">
    <name type="scientific">Halorussus limi</name>
    <dbReference type="NCBI Taxonomy" id="2938695"/>
    <lineage>
        <taxon>Archaea</taxon>
        <taxon>Methanobacteriati</taxon>
        <taxon>Methanobacteriota</taxon>
        <taxon>Stenosarchaea group</taxon>
        <taxon>Halobacteria</taxon>
        <taxon>Halobacteriales</taxon>
        <taxon>Haladaptataceae</taxon>
        <taxon>Halorussus</taxon>
    </lineage>
</organism>
<sequence length="277" mass="29794">MSLRAVAAKDFKDVRRAKLLWFVGGIYTLFAALFFYTGSTGQSPSVLRQLWNMSGLAILFIPLVALVAAYLAVAGERESGSIKFLLSIPNRRRDVVFGKFLSRAGLVCGAIVAAFAVGAALTAALYPAVELGTFARVVALVLYFALAYVAVAIGISALTASRSRAMAGSVGYFFVFNVLWIQGSAFSVVGALRFVFEDTLGVSLSQNTEAFVQSLSPAAAYLQSLRLAFPEGYRDIPPADPSTPFYLTPEFSLAILGAWILLPLLVGYLRFERTDLG</sequence>
<reference evidence="2 3" key="1">
    <citation type="submission" date="2022-04" db="EMBL/GenBank/DDBJ databases">
        <title>Diverse halophilic archaea isolated from saline environments.</title>
        <authorList>
            <person name="Cui H.-L."/>
        </authorList>
    </citation>
    <scope>NUCLEOTIDE SEQUENCE [LARGE SCALE GENOMIC DNA]</scope>
    <source>
        <strain evidence="2 3">XZYJT49</strain>
    </source>
</reference>
<dbReference type="RefSeq" id="WP_248649463.1">
    <property type="nucleotide sequence ID" value="NZ_CP096659.1"/>
</dbReference>
<keyword evidence="1" id="KW-0812">Transmembrane</keyword>
<dbReference type="GO" id="GO:0005886">
    <property type="term" value="C:plasma membrane"/>
    <property type="evidence" value="ECO:0007669"/>
    <property type="project" value="UniProtKB-SubCell"/>
</dbReference>
<dbReference type="PANTHER" id="PTHR43471:SF1">
    <property type="entry name" value="ABC TRANSPORTER PERMEASE PROTEIN NOSY-RELATED"/>
    <property type="match status" value="1"/>
</dbReference>
<evidence type="ECO:0000313" key="3">
    <source>
        <dbReference type="Proteomes" id="UP000830729"/>
    </source>
</evidence>
<proteinExistence type="predicted"/>
<gene>
    <name evidence="2" type="ORF">M0R89_12740</name>
</gene>
<feature type="transmembrane region" description="Helical" evidence="1">
    <location>
        <begin position="251"/>
        <end position="271"/>
    </location>
</feature>
<feature type="transmembrane region" description="Helical" evidence="1">
    <location>
        <begin position="50"/>
        <end position="73"/>
    </location>
</feature>
<keyword evidence="1" id="KW-1133">Transmembrane helix</keyword>
<dbReference type="KEGG" id="halx:M0R89_12740"/>
<keyword evidence="3" id="KW-1185">Reference proteome</keyword>
<name>A0A8U0HR80_9EURY</name>
<keyword evidence="1" id="KW-0472">Membrane</keyword>
<dbReference type="GO" id="GO:0140359">
    <property type="term" value="F:ABC-type transporter activity"/>
    <property type="evidence" value="ECO:0007669"/>
    <property type="project" value="InterPro"/>
</dbReference>
<protein>
    <submittedName>
        <fullName evidence="2">ABC transporter permease</fullName>
    </submittedName>
</protein>
<dbReference type="EMBL" id="CP096659">
    <property type="protein sequence ID" value="UPV73407.1"/>
    <property type="molecule type" value="Genomic_DNA"/>
</dbReference>
<evidence type="ECO:0000256" key="1">
    <source>
        <dbReference type="SAM" id="Phobius"/>
    </source>
</evidence>
<dbReference type="PANTHER" id="PTHR43471">
    <property type="entry name" value="ABC TRANSPORTER PERMEASE"/>
    <property type="match status" value="1"/>
</dbReference>
<feature type="transmembrane region" description="Helical" evidence="1">
    <location>
        <begin position="137"/>
        <end position="158"/>
    </location>
</feature>
<accession>A0A8U0HR80</accession>
<feature type="transmembrane region" description="Helical" evidence="1">
    <location>
        <begin position="100"/>
        <end position="125"/>
    </location>
</feature>